<feature type="transmembrane region" description="Helical" evidence="6">
    <location>
        <begin position="102"/>
        <end position="124"/>
    </location>
</feature>
<evidence type="ECO:0000256" key="3">
    <source>
        <dbReference type="ARBA" id="ARBA00022989"/>
    </source>
</evidence>
<evidence type="ECO:0000256" key="2">
    <source>
        <dbReference type="ARBA" id="ARBA00022692"/>
    </source>
</evidence>
<dbReference type="OrthoDB" id="191139at2759"/>
<dbReference type="EMBL" id="GL433836">
    <property type="protein sequence ID" value="EFN59257.1"/>
    <property type="molecule type" value="Genomic_DNA"/>
</dbReference>
<comment type="subcellular location">
    <subcellularLocation>
        <location evidence="1">Membrane</location>
        <topology evidence="1">Multi-pass membrane protein</topology>
    </subcellularLocation>
</comment>
<feature type="transmembrane region" description="Helical" evidence="6">
    <location>
        <begin position="49"/>
        <end position="67"/>
    </location>
</feature>
<dbReference type="GO" id="GO:0016020">
    <property type="term" value="C:membrane"/>
    <property type="evidence" value="ECO:0007669"/>
    <property type="project" value="UniProtKB-SubCell"/>
</dbReference>
<dbReference type="InParanoid" id="E1Z3Y7"/>
<keyword evidence="8" id="KW-1185">Reference proteome</keyword>
<keyword evidence="4 6" id="KW-0472">Membrane</keyword>
<sequence length="511" mass="52646">MAEAAGAGGISAWQLLVSSATPTIIVCLLGAVGAAMARKGVLDGPGCQVLAQMCFFVFTPALTFSKVAQAVSLASLTRLWPLLANMTASAVFYRTLGEDCEHLGIAYTAFDIAAATLWQFTLAINLIRRGRAAAEAAAAAGGNPVVDGDAAAGAAAGQLLPVSSELRKMPTLSDLLKGRGGSRLGSAASSRPGSADSSPRDHELLLAPDKPTGGSALAPAVCGTAAVGPQGRSAQQQQQQQHGSVLVELQPTPGAAGPGHPARWQPPPLEQRQQPQWQAHDSAQDASPEEDDTAALLRHESGAGWSSSSRGGKAALDAAAGEGRHAGGGGAVGAGHGWLGRTSTSAWRYLRGVDWAALFPLPSQAAILGIVCGCIPAVKGLLYSPHPPLRMLSEALDALGTGLIPTAIPLLGAVLYRQAGSPAVVWGSQAGRLAGTLAPSVSRLPRRVTLAALCLKLVIQPALLTLLVTLMVLYQHGEAEMSTLLQWQYLASVLTLPAFMWAFLRIIAAWL</sequence>
<keyword evidence="3 6" id="KW-1133">Transmembrane helix</keyword>
<feature type="compositionally biased region" description="Low complexity" evidence="5">
    <location>
        <begin position="184"/>
        <end position="197"/>
    </location>
</feature>
<dbReference type="AlphaFoldDB" id="E1Z3Y7"/>
<dbReference type="RefSeq" id="XP_005851359.1">
    <property type="nucleotide sequence ID" value="XM_005851297.1"/>
</dbReference>
<feature type="region of interest" description="Disordered" evidence="5">
    <location>
        <begin position="249"/>
        <end position="293"/>
    </location>
</feature>
<evidence type="ECO:0000313" key="7">
    <source>
        <dbReference type="EMBL" id="EFN59257.1"/>
    </source>
</evidence>
<organism evidence="8">
    <name type="scientific">Chlorella variabilis</name>
    <name type="common">Green alga</name>
    <dbReference type="NCBI Taxonomy" id="554065"/>
    <lineage>
        <taxon>Eukaryota</taxon>
        <taxon>Viridiplantae</taxon>
        <taxon>Chlorophyta</taxon>
        <taxon>core chlorophytes</taxon>
        <taxon>Trebouxiophyceae</taxon>
        <taxon>Chlorellales</taxon>
        <taxon>Chlorellaceae</taxon>
        <taxon>Chlorella clade</taxon>
        <taxon>Chlorella</taxon>
    </lineage>
</organism>
<feature type="transmembrane region" description="Helical" evidence="6">
    <location>
        <begin position="355"/>
        <end position="378"/>
    </location>
</feature>
<dbReference type="KEGG" id="cvr:CHLNCDRAFT_137557"/>
<feature type="compositionally biased region" description="Low complexity" evidence="5">
    <location>
        <begin position="253"/>
        <end position="263"/>
    </location>
</feature>
<evidence type="ECO:0000256" key="4">
    <source>
        <dbReference type="ARBA" id="ARBA00023136"/>
    </source>
</evidence>
<feature type="transmembrane region" description="Helical" evidence="6">
    <location>
        <begin position="450"/>
        <end position="474"/>
    </location>
</feature>
<evidence type="ECO:0000256" key="6">
    <source>
        <dbReference type="SAM" id="Phobius"/>
    </source>
</evidence>
<dbReference type="PANTHER" id="PTHR31419">
    <property type="entry name" value="PROTEIN PIN-LIKES 2"/>
    <property type="match status" value="1"/>
</dbReference>
<dbReference type="GO" id="GO:0080162">
    <property type="term" value="P:endoplasmic reticulum to cytosol auxin transport"/>
    <property type="evidence" value="ECO:0007669"/>
    <property type="project" value="InterPro"/>
</dbReference>
<evidence type="ECO:0000256" key="5">
    <source>
        <dbReference type="SAM" id="MobiDB-lite"/>
    </source>
</evidence>
<protein>
    <submittedName>
        <fullName evidence="7">Uncharacterized protein</fullName>
    </submittedName>
</protein>
<feature type="transmembrane region" description="Helical" evidence="6">
    <location>
        <begin position="486"/>
        <end position="508"/>
    </location>
</feature>
<dbReference type="Pfam" id="PF03547">
    <property type="entry name" value="Mem_trans"/>
    <property type="match status" value="2"/>
</dbReference>
<feature type="region of interest" description="Disordered" evidence="5">
    <location>
        <begin position="174"/>
        <end position="218"/>
    </location>
</feature>
<dbReference type="Proteomes" id="UP000008141">
    <property type="component" value="Unassembled WGS sequence"/>
</dbReference>
<dbReference type="FunCoup" id="E1Z3Y7">
    <property type="interactions" value="60"/>
</dbReference>
<gene>
    <name evidence="7" type="ORF">CHLNCDRAFT_137557</name>
</gene>
<dbReference type="InterPro" id="IPR039305">
    <property type="entry name" value="PILS2/6"/>
</dbReference>
<keyword evidence="2 6" id="KW-0812">Transmembrane</keyword>
<dbReference type="InterPro" id="IPR004776">
    <property type="entry name" value="Mem_transp_PIN-like"/>
</dbReference>
<feature type="transmembrane region" description="Helical" evidence="6">
    <location>
        <begin position="398"/>
        <end position="416"/>
    </location>
</feature>
<accession>E1Z3Y7</accession>
<proteinExistence type="predicted"/>
<name>E1Z3Y7_CHLVA</name>
<evidence type="ECO:0000313" key="8">
    <source>
        <dbReference type="Proteomes" id="UP000008141"/>
    </source>
</evidence>
<dbReference type="PANTHER" id="PTHR31419:SF1">
    <property type="entry name" value="PROTEIN PIN-LIKES 6"/>
    <property type="match status" value="1"/>
</dbReference>
<feature type="transmembrane region" description="Helical" evidence="6">
    <location>
        <begin position="12"/>
        <end position="37"/>
    </location>
</feature>
<evidence type="ECO:0000256" key="1">
    <source>
        <dbReference type="ARBA" id="ARBA00004141"/>
    </source>
</evidence>
<reference evidence="7 8" key="1">
    <citation type="journal article" date="2010" name="Plant Cell">
        <title>The Chlorella variabilis NC64A genome reveals adaptation to photosymbiosis, coevolution with viruses, and cryptic sex.</title>
        <authorList>
            <person name="Blanc G."/>
            <person name="Duncan G."/>
            <person name="Agarkova I."/>
            <person name="Borodovsky M."/>
            <person name="Gurnon J."/>
            <person name="Kuo A."/>
            <person name="Lindquist E."/>
            <person name="Lucas S."/>
            <person name="Pangilinan J."/>
            <person name="Polle J."/>
            <person name="Salamov A."/>
            <person name="Terry A."/>
            <person name="Yamada T."/>
            <person name="Dunigan D.D."/>
            <person name="Grigoriev I.V."/>
            <person name="Claverie J.M."/>
            <person name="Van Etten J.L."/>
        </authorList>
    </citation>
    <scope>NUCLEOTIDE SEQUENCE [LARGE SCALE GENOMIC DNA]</scope>
    <source>
        <strain evidence="7 8">NC64A</strain>
    </source>
</reference>
<dbReference type="GeneID" id="17358447"/>
<dbReference type="STRING" id="554065.E1Z3Y7"/>